<dbReference type="GO" id="GO:0003700">
    <property type="term" value="F:DNA-binding transcription factor activity"/>
    <property type="evidence" value="ECO:0007669"/>
    <property type="project" value="InterPro"/>
</dbReference>
<dbReference type="GO" id="GO:0043565">
    <property type="term" value="F:sequence-specific DNA binding"/>
    <property type="evidence" value="ECO:0007669"/>
    <property type="project" value="InterPro"/>
</dbReference>
<proteinExistence type="predicted"/>
<dbReference type="PROSITE" id="PS01124">
    <property type="entry name" value="HTH_ARAC_FAMILY_2"/>
    <property type="match status" value="1"/>
</dbReference>
<protein>
    <submittedName>
        <fullName evidence="2">AraC-type DNA-binding protein</fullName>
    </submittedName>
</protein>
<dbReference type="InterPro" id="IPR018060">
    <property type="entry name" value="HTH_AraC"/>
</dbReference>
<dbReference type="AlphaFoldDB" id="A0A1I4W055"/>
<name>A0A1I4W055_CHROL</name>
<evidence type="ECO:0000259" key="1">
    <source>
        <dbReference type="PROSITE" id="PS01124"/>
    </source>
</evidence>
<dbReference type="EMBL" id="FOVD01000001">
    <property type="protein sequence ID" value="SFN06667.1"/>
    <property type="molecule type" value="Genomic_DNA"/>
</dbReference>
<sequence>MKMTLELFKPKNPALAAYMEGYYFLTKEAGDKDMEYLTFPNNYSIISVCEGIEMEFGPNSVIANSTTNGKFISSLICHYKKPIRVSIKGSINEITFYFKPLGLNAFLKKPLKQYTDTFFNSFMPFDDYKTSMISILHEKDFEQRKEMIEEYWLSKFEGFSHPFLGKLADDMVSDPEISLAELSAQYKTSRQTVNKLFDLHLCKSPSDFRKIQRFRETLLSSMDKKISMTELSYDHLFYDQSHLIKDFKSLTDSTPKKLFQNVSFYQDGSVNWFFL</sequence>
<gene>
    <name evidence="2" type="ORF">SAMN05421594_0769</name>
</gene>
<accession>A0A1I4W055</accession>
<dbReference type="Proteomes" id="UP000198769">
    <property type="component" value="Unassembled WGS sequence"/>
</dbReference>
<reference evidence="3" key="1">
    <citation type="submission" date="2016-10" db="EMBL/GenBank/DDBJ databases">
        <authorList>
            <person name="Varghese N."/>
            <person name="Submissions S."/>
        </authorList>
    </citation>
    <scope>NUCLEOTIDE SEQUENCE [LARGE SCALE GENOMIC DNA]</scope>
    <source>
        <strain evidence="3">DSM 25575</strain>
    </source>
</reference>
<keyword evidence="3" id="KW-1185">Reference proteome</keyword>
<evidence type="ECO:0000313" key="2">
    <source>
        <dbReference type="EMBL" id="SFN06667.1"/>
    </source>
</evidence>
<evidence type="ECO:0000313" key="3">
    <source>
        <dbReference type="Proteomes" id="UP000198769"/>
    </source>
</evidence>
<dbReference type="SMART" id="SM00342">
    <property type="entry name" value="HTH_ARAC"/>
    <property type="match status" value="1"/>
</dbReference>
<feature type="domain" description="HTH araC/xylS-type" evidence="1">
    <location>
        <begin position="161"/>
        <end position="261"/>
    </location>
</feature>
<organism evidence="2 3">
    <name type="scientific">Chryseobacterium oleae</name>
    <dbReference type="NCBI Taxonomy" id="491207"/>
    <lineage>
        <taxon>Bacteria</taxon>
        <taxon>Pseudomonadati</taxon>
        <taxon>Bacteroidota</taxon>
        <taxon>Flavobacteriia</taxon>
        <taxon>Flavobacteriales</taxon>
        <taxon>Weeksellaceae</taxon>
        <taxon>Chryseobacterium group</taxon>
        <taxon>Chryseobacterium</taxon>
    </lineage>
</organism>
<keyword evidence="2" id="KW-0238">DNA-binding</keyword>
<dbReference type="Gene3D" id="1.10.10.60">
    <property type="entry name" value="Homeodomain-like"/>
    <property type="match status" value="1"/>
</dbReference>